<dbReference type="EMBL" id="FOFU01000005">
    <property type="protein sequence ID" value="SEQ49677.1"/>
    <property type="molecule type" value="Genomic_DNA"/>
</dbReference>
<dbReference type="Pfam" id="PF18928">
    <property type="entry name" value="DUF5677"/>
    <property type="match status" value="1"/>
</dbReference>
<sequence length="490" mass="58272">MNNKSTIEDHKYSKGYYTAPLNSIPGMKPMNKYESWFSGRMPEYIWISIILDYYGREEGLRKIAYINKFIYQTAPEITLPRLSSLIKLPEDKQRKIFNYIKIITTDEIFTQVTLFLTTETAPIFSECFYTNYETIDSRCEKLIKTINKLSSQSSVLTNDTRFCIIGFFNLAGKIHVLREQGEILLKYQDMTTDSDEYQYAASMIRSIEGMFLKVMEHPDEEYLNIFWECISMMTDCKVFVCDFGDTKSLKEFNQKVYELLLYLRELYVNAYPLDKKLEIFTGIITYSYKRLKEVDDHNLYTSISGRSCIRGLIENYIMAKYLITFENDKPNIWDDFEYYGLGQIKKYVLAERQDNSREEESHVAYKYLDILLNEFTMEEFTDIDARGYFDQKNIRAKSELVNEKDLYKLYYDYDSQYDHCLWGAIRESSMLKCDNSAHQYHLVPDVEDEQKLKTIYYDCIYVMKKMVEFYSTQIEIPEKLVKNITEYKDD</sequence>
<keyword evidence="2" id="KW-1185">Reference proteome</keyword>
<evidence type="ECO:0000313" key="2">
    <source>
        <dbReference type="Proteomes" id="UP000182360"/>
    </source>
</evidence>
<reference evidence="1 2" key="1">
    <citation type="submission" date="2016-10" db="EMBL/GenBank/DDBJ databases">
        <authorList>
            <person name="de Groot N.N."/>
        </authorList>
    </citation>
    <scope>NUCLEOTIDE SEQUENCE [LARGE SCALE GENOMIC DNA]</scope>
    <source>
        <strain evidence="1 2">B25</strain>
    </source>
</reference>
<proteinExistence type="predicted"/>
<dbReference type="AlphaFoldDB" id="A0A1H9GHW3"/>
<protein>
    <submittedName>
        <fullName evidence="1">Uncharacterized protein</fullName>
    </submittedName>
</protein>
<accession>A0A1H9GHW3</accession>
<dbReference type="OrthoDB" id="1434112at2"/>
<gene>
    <name evidence="1" type="ORF">SAMN04487977_1056</name>
</gene>
<dbReference type="InterPro" id="IPR043733">
    <property type="entry name" value="DUF5677"/>
</dbReference>
<organism evidence="1 2">
    <name type="scientific">Treponema bryantii</name>
    <dbReference type="NCBI Taxonomy" id="163"/>
    <lineage>
        <taxon>Bacteria</taxon>
        <taxon>Pseudomonadati</taxon>
        <taxon>Spirochaetota</taxon>
        <taxon>Spirochaetia</taxon>
        <taxon>Spirochaetales</taxon>
        <taxon>Treponemataceae</taxon>
        <taxon>Treponema</taxon>
    </lineage>
</organism>
<dbReference type="Proteomes" id="UP000182360">
    <property type="component" value="Unassembled WGS sequence"/>
</dbReference>
<evidence type="ECO:0000313" key="1">
    <source>
        <dbReference type="EMBL" id="SEQ49677.1"/>
    </source>
</evidence>
<dbReference type="RefSeq" id="WP_074643581.1">
    <property type="nucleotide sequence ID" value="NZ_FOFU01000005.1"/>
</dbReference>
<name>A0A1H9GHW3_9SPIR</name>